<dbReference type="AlphaFoldDB" id="A0A9E6ZN07"/>
<dbReference type="SUPFAM" id="SSF53335">
    <property type="entry name" value="S-adenosyl-L-methionine-dependent methyltransferases"/>
    <property type="match status" value="1"/>
</dbReference>
<dbReference type="Gene3D" id="1.10.8.10">
    <property type="entry name" value="DNA helicase RuvA subunit, C-terminal domain"/>
    <property type="match status" value="1"/>
</dbReference>
<dbReference type="GO" id="GO:0032259">
    <property type="term" value="P:methylation"/>
    <property type="evidence" value="ECO:0007669"/>
    <property type="project" value="UniProtKB-KW"/>
</dbReference>
<dbReference type="HAMAP" id="MF_02126">
    <property type="entry name" value="RF_methyltr_PrmC"/>
    <property type="match status" value="1"/>
</dbReference>
<dbReference type="EMBL" id="CP094358">
    <property type="protein sequence ID" value="UOB17689.1"/>
    <property type="molecule type" value="Genomic_DNA"/>
</dbReference>
<comment type="function">
    <text evidence="5">Methylates the class 1 translation termination release factors RF1/PrfA and RF2/PrfB on the glutamine residue of the universally conserved GGQ motif.</text>
</comment>
<dbReference type="EC" id="2.1.1.297" evidence="5"/>
<comment type="catalytic activity">
    <reaction evidence="4 5">
        <text>L-glutaminyl-[peptide chain release factor] + S-adenosyl-L-methionine = N(5)-methyl-L-glutaminyl-[peptide chain release factor] + S-adenosyl-L-homocysteine + H(+)</text>
        <dbReference type="Rhea" id="RHEA:42896"/>
        <dbReference type="Rhea" id="RHEA-COMP:10271"/>
        <dbReference type="Rhea" id="RHEA-COMP:10272"/>
        <dbReference type="ChEBI" id="CHEBI:15378"/>
        <dbReference type="ChEBI" id="CHEBI:30011"/>
        <dbReference type="ChEBI" id="CHEBI:57856"/>
        <dbReference type="ChEBI" id="CHEBI:59789"/>
        <dbReference type="ChEBI" id="CHEBI:61891"/>
        <dbReference type="EC" id="2.1.1.297"/>
    </reaction>
</comment>
<dbReference type="NCBIfam" id="TIGR00536">
    <property type="entry name" value="hemK_fam"/>
    <property type="match status" value="1"/>
</dbReference>
<name>A0A9E6ZN07_9FLAO</name>
<evidence type="ECO:0000259" key="6">
    <source>
        <dbReference type="Pfam" id="PF05175"/>
    </source>
</evidence>
<keyword evidence="1 5" id="KW-0489">Methyltransferase</keyword>
<dbReference type="GO" id="GO:0003676">
    <property type="term" value="F:nucleic acid binding"/>
    <property type="evidence" value="ECO:0007669"/>
    <property type="project" value="InterPro"/>
</dbReference>
<dbReference type="PANTHER" id="PTHR18895">
    <property type="entry name" value="HEMK METHYLTRANSFERASE"/>
    <property type="match status" value="1"/>
</dbReference>
<dbReference type="InterPro" id="IPR004556">
    <property type="entry name" value="HemK-like"/>
</dbReference>
<dbReference type="CDD" id="cd02440">
    <property type="entry name" value="AdoMet_MTases"/>
    <property type="match status" value="1"/>
</dbReference>
<evidence type="ECO:0000256" key="1">
    <source>
        <dbReference type="ARBA" id="ARBA00022603"/>
    </source>
</evidence>
<evidence type="ECO:0000259" key="7">
    <source>
        <dbReference type="Pfam" id="PF17827"/>
    </source>
</evidence>
<dbReference type="PANTHER" id="PTHR18895:SF74">
    <property type="entry name" value="MTRF1L RELEASE FACTOR GLUTAMINE METHYLTRANSFERASE"/>
    <property type="match status" value="1"/>
</dbReference>
<dbReference type="Proteomes" id="UP000831290">
    <property type="component" value="Chromosome"/>
</dbReference>
<dbReference type="InterPro" id="IPR007848">
    <property type="entry name" value="Small_mtfrase_dom"/>
</dbReference>
<sequence>MCYTELTATYNKEEVESFFRLLSEEYLGLKPHQFILNKDTEIEKQIEKQFQDAIIQLKKEKPIQQIIGKAPFSGLDFIVNNHVLIPRPETEELVNLIIREQRKSPLTGSKILDIGTGSGCIAVSLAKKIQTARVYAIDISDEALKLAKKNAAINNVQVEFFKMDILNTEELPDFFDIIVSNPPYVRKKEKCEMKNNVVNYEPHLALFVEDDDPLIFYDKIAVLATKNLKKGGKIYFEINQYLGEETKNLLEKLNFKDVEVIKDVYDNNRIIKGTKI</sequence>
<dbReference type="Pfam" id="PF17827">
    <property type="entry name" value="PrmC_N"/>
    <property type="match status" value="1"/>
</dbReference>
<dbReference type="NCBIfam" id="TIGR03534">
    <property type="entry name" value="RF_mod_PrmC"/>
    <property type="match status" value="1"/>
</dbReference>
<dbReference type="InterPro" id="IPR050320">
    <property type="entry name" value="N5-glutamine_MTase"/>
</dbReference>
<dbReference type="InterPro" id="IPR002052">
    <property type="entry name" value="DNA_methylase_N6_adenine_CS"/>
</dbReference>
<dbReference type="InterPro" id="IPR019874">
    <property type="entry name" value="RF_methyltr_PrmC"/>
</dbReference>
<dbReference type="InterPro" id="IPR040758">
    <property type="entry name" value="PrmC_N"/>
</dbReference>
<dbReference type="GO" id="GO:0102559">
    <property type="term" value="F:peptide chain release factor N(5)-glutamine methyltransferase activity"/>
    <property type="evidence" value="ECO:0007669"/>
    <property type="project" value="UniProtKB-EC"/>
</dbReference>
<evidence type="ECO:0000313" key="9">
    <source>
        <dbReference type="Proteomes" id="UP000831290"/>
    </source>
</evidence>
<gene>
    <name evidence="5 8" type="primary">prmC</name>
    <name evidence="8" type="ORF">MQE35_18350</name>
</gene>
<accession>A0A9E6ZN07</accession>
<evidence type="ECO:0000256" key="4">
    <source>
        <dbReference type="ARBA" id="ARBA00048391"/>
    </source>
</evidence>
<feature type="binding site" evidence="5">
    <location>
        <begin position="115"/>
        <end position="119"/>
    </location>
    <ligand>
        <name>S-adenosyl-L-methionine</name>
        <dbReference type="ChEBI" id="CHEBI:59789"/>
    </ligand>
</feature>
<dbReference type="Gene3D" id="3.40.50.150">
    <property type="entry name" value="Vaccinia Virus protein VP39"/>
    <property type="match status" value="1"/>
</dbReference>
<comment type="similarity">
    <text evidence="5">Belongs to the protein N5-glutamine methyltransferase family. PrmC subfamily.</text>
</comment>
<dbReference type="Pfam" id="PF05175">
    <property type="entry name" value="MTS"/>
    <property type="match status" value="1"/>
</dbReference>
<evidence type="ECO:0000256" key="5">
    <source>
        <dbReference type="HAMAP-Rule" id="MF_02126"/>
    </source>
</evidence>
<evidence type="ECO:0000313" key="8">
    <source>
        <dbReference type="EMBL" id="UOB17689.1"/>
    </source>
</evidence>
<keyword evidence="9" id="KW-1185">Reference proteome</keyword>
<feature type="binding site" evidence="5">
    <location>
        <position position="181"/>
    </location>
    <ligand>
        <name>S-adenosyl-L-methionine</name>
        <dbReference type="ChEBI" id="CHEBI:59789"/>
    </ligand>
</feature>
<evidence type="ECO:0000256" key="2">
    <source>
        <dbReference type="ARBA" id="ARBA00022679"/>
    </source>
</evidence>
<feature type="domain" description="Release factor glutamine methyltransferase N-terminal" evidence="7">
    <location>
        <begin position="16"/>
        <end position="68"/>
    </location>
</feature>
<feature type="domain" description="Methyltransferase small" evidence="6">
    <location>
        <begin position="107"/>
        <end position="189"/>
    </location>
</feature>
<proteinExistence type="inferred from homology"/>
<dbReference type="RefSeq" id="WP_255843337.1">
    <property type="nucleotide sequence ID" value="NZ_CP094358.1"/>
</dbReference>
<keyword evidence="3 5" id="KW-0949">S-adenosyl-L-methionine</keyword>
<reference evidence="8" key="1">
    <citation type="submission" date="2022-03" db="EMBL/GenBank/DDBJ databases">
        <title>Description of Abyssus ytuae gen. nov., sp. nov., a novel member of the family Flavobacteriaceae isolated from the sediment of Mariana Trench.</title>
        <authorList>
            <person name="Zhang J."/>
            <person name="Xu X."/>
        </authorList>
    </citation>
    <scope>NUCLEOTIDE SEQUENCE</scope>
    <source>
        <strain evidence="8">MT3330</strain>
    </source>
</reference>
<feature type="binding site" evidence="5">
    <location>
        <begin position="181"/>
        <end position="184"/>
    </location>
    <ligand>
        <name>substrate</name>
    </ligand>
</feature>
<keyword evidence="2 5" id="KW-0808">Transferase</keyword>
<evidence type="ECO:0000256" key="3">
    <source>
        <dbReference type="ARBA" id="ARBA00022691"/>
    </source>
</evidence>
<feature type="binding site" evidence="5">
    <location>
        <position position="138"/>
    </location>
    <ligand>
        <name>S-adenosyl-L-methionine</name>
        <dbReference type="ChEBI" id="CHEBI:59789"/>
    </ligand>
</feature>
<comment type="caution">
    <text evidence="5">Lacks conserved residue(s) required for the propagation of feature annotation.</text>
</comment>
<dbReference type="InterPro" id="IPR029063">
    <property type="entry name" value="SAM-dependent_MTases_sf"/>
</dbReference>
<protein>
    <recommendedName>
        <fullName evidence="5">Release factor glutamine methyltransferase</fullName>
        <shortName evidence="5">RF MTase</shortName>
        <ecNumber evidence="5">2.1.1.297</ecNumber>
    </recommendedName>
    <alternativeName>
        <fullName evidence="5">N5-glutamine methyltransferase PrmC</fullName>
    </alternativeName>
    <alternativeName>
        <fullName evidence="5">Protein-(glutamine-N5) MTase PrmC</fullName>
    </alternativeName>
    <alternativeName>
        <fullName evidence="5">Protein-glutamine N-methyltransferase PrmC</fullName>
    </alternativeName>
</protein>
<dbReference type="PROSITE" id="PS00092">
    <property type="entry name" value="N6_MTASE"/>
    <property type="match status" value="1"/>
</dbReference>
<dbReference type="KEGG" id="fbm:MQE35_18350"/>
<organism evidence="8 9">
    <name type="scientific">Abyssalbus ytuae</name>
    <dbReference type="NCBI Taxonomy" id="2926907"/>
    <lineage>
        <taxon>Bacteria</taxon>
        <taxon>Pseudomonadati</taxon>
        <taxon>Bacteroidota</taxon>
        <taxon>Flavobacteriia</taxon>
        <taxon>Flavobacteriales</taxon>
        <taxon>Flavobacteriaceae</taxon>
        <taxon>Abyssalbus</taxon>
    </lineage>
</organism>